<dbReference type="Proteomes" id="UP000256780">
    <property type="component" value="Chromosome CBM2587_a"/>
</dbReference>
<accession>A0A975ZXQ7</accession>
<sequence>MWGTQPRRGSHGGGWQHDVSPGARQGSRKGTGEAAREIAGEGASEGARQSSGPGPREARRQARTALSGTGAPGGRPCYPTYVGSNSHRWRLKLV</sequence>
<dbReference type="EMBL" id="OFSQ01000003">
    <property type="protein sequence ID" value="SOY43891.1"/>
    <property type="molecule type" value="Genomic_DNA"/>
</dbReference>
<comment type="caution">
    <text evidence="2">The sequence shown here is derived from an EMBL/GenBank/DDBJ whole genome shotgun (WGS) entry which is preliminary data.</text>
</comment>
<gene>
    <name evidence="2" type="ORF">CBM2587_A110106</name>
</gene>
<feature type="region of interest" description="Disordered" evidence="1">
    <location>
        <begin position="1"/>
        <end position="83"/>
    </location>
</feature>
<feature type="compositionally biased region" description="Basic and acidic residues" evidence="1">
    <location>
        <begin position="30"/>
        <end position="39"/>
    </location>
</feature>
<proteinExistence type="predicted"/>
<evidence type="ECO:0000313" key="3">
    <source>
        <dbReference type="Proteomes" id="UP000256780"/>
    </source>
</evidence>
<evidence type="ECO:0000256" key="1">
    <source>
        <dbReference type="SAM" id="MobiDB-lite"/>
    </source>
</evidence>
<name>A0A975ZXQ7_9BURK</name>
<organism evidence="2 3">
    <name type="scientific">Cupriavidus taiwanensis</name>
    <dbReference type="NCBI Taxonomy" id="164546"/>
    <lineage>
        <taxon>Bacteria</taxon>
        <taxon>Pseudomonadati</taxon>
        <taxon>Pseudomonadota</taxon>
        <taxon>Betaproteobacteria</taxon>
        <taxon>Burkholderiales</taxon>
        <taxon>Burkholderiaceae</taxon>
        <taxon>Cupriavidus</taxon>
    </lineage>
</organism>
<reference evidence="2 3" key="1">
    <citation type="submission" date="2018-01" db="EMBL/GenBank/DDBJ databases">
        <authorList>
            <person name="Clerissi C."/>
        </authorList>
    </citation>
    <scope>NUCLEOTIDE SEQUENCE [LARGE SCALE GENOMIC DNA]</scope>
    <source>
        <strain evidence="2">Cupriavidus sp. LMG 19464</strain>
    </source>
</reference>
<dbReference type="AlphaFoldDB" id="A0A975ZXQ7"/>
<evidence type="ECO:0000313" key="2">
    <source>
        <dbReference type="EMBL" id="SOY43891.1"/>
    </source>
</evidence>
<protein>
    <submittedName>
        <fullName evidence="2">Uncharacterized protein</fullName>
    </submittedName>
</protein>